<dbReference type="Proteomes" id="UP001501237">
    <property type="component" value="Unassembled WGS sequence"/>
</dbReference>
<feature type="transmembrane region" description="Helical" evidence="5">
    <location>
        <begin position="217"/>
        <end position="238"/>
    </location>
</feature>
<evidence type="ECO:0000313" key="6">
    <source>
        <dbReference type="EMBL" id="GAA3214813.1"/>
    </source>
</evidence>
<dbReference type="EMBL" id="BAAAUV010000008">
    <property type="protein sequence ID" value="GAA3214813.1"/>
    <property type="molecule type" value="Genomic_DNA"/>
</dbReference>
<evidence type="ECO:0000256" key="3">
    <source>
        <dbReference type="ARBA" id="ARBA00022989"/>
    </source>
</evidence>
<dbReference type="PANTHER" id="PTHR23514:SF13">
    <property type="entry name" value="INNER MEMBRANE PROTEIN YBJJ"/>
    <property type="match status" value="1"/>
</dbReference>
<dbReference type="SUPFAM" id="SSF103473">
    <property type="entry name" value="MFS general substrate transporter"/>
    <property type="match status" value="1"/>
</dbReference>
<feature type="transmembrane region" description="Helical" evidence="5">
    <location>
        <begin position="331"/>
        <end position="350"/>
    </location>
</feature>
<accession>A0ABP6QB20</accession>
<feature type="transmembrane region" description="Helical" evidence="5">
    <location>
        <begin position="177"/>
        <end position="197"/>
    </location>
</feature>
<feature type="transmembrane region" description="Helical" evidence="5">
    <location>
        <begin position="20"/>
        <end position="44"/>
    </location>
</feature>
<sequence length="366" mass="35659">MHGVEAGTFATRIPWFKANAGLSAGTLGLVLLAAPIGALVAMPLSGRLAHRIGGRAMTRLSVAGFCGLLAAMAFATGPVQLGFLLLAHGALTGSGDVVMNAQGVEVEEALGRPIMSGLHGMWSVGGLVGAGIGTVVAQTGVDARVYLAVVAVALTAFAVAVSGSLPIGRAAAAPRRFALPSRAVLGIGAVSFCAVFAEGAAANWCGVYLREVSHSGGGVAAAAYTAFALAMASGRLTGDRVVARLGVVRTVRAAGFAAVTGGLLVTLGRTSGPAVAGFALIGLGVAVIAPLAFAASGRTSTDPAVGVAGLGTIIYTCLLVAPAAIGGLAAATSLPVAFGLVTGVAAVMTARAGSLRLADATVTAHG</sequence>
<dbReference type="CDD" id="cd17393">
    <property type="entry name" value="MFS_MosC_like"/>
    <property type="match status" value="1"/>
</dbReference>
<dbReference type="PANTHER" id="PTHR23514">
    <property type="entry name" value="BYPASS OF STOP CODON PROTEIN 6"/>
    <property type="match status" value="1"/>
</dbReference>
<feature type="transmembrane region" description="Helical" evidence="5">
    <location>
        <begin position="305"/>
        <end position="325"/>
    </location>
</feature>
<evidence type="ECO:0000256" key="2">
    <source>
        <dbReference type="ARBA" id="ARBA00022692"/>
    </source>
</evidence>
<protein>
    <submittedName>
        <fullName evidence="6">MFS transporter</fullName>
    </submittedName>
</protein>
<keyword evidence="2 5" id="KW-0812">Transmembrane</keyword>
<feature type="transmembrane region" description="Helical" evidence="5">
    <location>
        <begin position="56"/>
        <end position="75"/>
    </location>
</feature>
<gene>
    <name evidence="6" type="ORF">GCM10010468_35800</name>
</gene>
<comment type="caution">
    <text evidence="6">The sequence shown here is derived from an EMBL/GenBank/DDBJ whole genome shotgun (WGS) entry which is preliminary data.</text>
</comment>
<evidence type="ECO:0000256" key="1">
    <source>
        <dbReference type="ARBA" id="ARBA00004141"/>
    </source>
</evidence>
<dbReference type="InterPro" id="IPR036259">
    <property type="entry name" value="MFS_trans_sf"/>
</dbReference>
<keyword evidence="4 5" id="KW-0472">Membrane</keyword>
<evidence type="ECO:0000256" key="4">
    <source>
        <dbReference type="ARBA" id="ARBA00023136"/>
    </source>
</evidence>
<organism evidence="6 7">
    <name type="scientific">Actinocorallia longicatena</name>
    <dbReference type="NCBI Taxonomy" id="111803"/>
    <lineage>
        <taxon>Bacteria</taxon>
        <taxon>Bacillati</taxon>
        <taxon>Actinomycetota</taxon>
        <taxon>Actinomycetes</taxon>
        <taxon>Streptosporangiales</taxon>
        <taxon>Thermomonosporaceae</taxon>
        <taxon>Actinocorallia</taxon>
    </lineage>
</organism>
<keyword evidence="7" id="KW-1185">Reference proteome</keyword>
<feature type="transmembrane region" description="Helical" evidence="5">
    <location>
        <begin position="120"/>
        <end position="139"/>
    </location>
</feature>
<dbReference type="Gene3D" id="1.20.1250.20">
    <property type="entry name" value="MFS general substrate transporter like domains"/>
    <property type="match status" value="1"/>
</dbReference>
<keyword evidence="3 5" id="KW-1133">Transmembrane helix</keyword>
<proteinExistence type="predicted"/>
<comment type="subcellular location">
    <subcellularLocation>
        <location evidence="1">Membrane</location>
        <topology evidence="1">Multi-pass membrane protein</topology>
    </subcellularLocation>
</comment>
<name>A0ABP6QB20_9ACTN</name>
<evidence type="ECO:0000313" key="7">
    <source>
        <dbReference type="Proteomes" id="UP001501237"/>
    </source>
</evidence>
<feature type="transmembrane region" description="Helical" evidence="5">
    <location>
        <begin position="145"/>
        <end position="165"/>
    </location>
</feature>
<reference evidence="7" key="1">
    <citation type="journal article" date="2019" name="Int. J. Syst. Evol. Microbiol.">
        <title>The Global Catalogue of Microorganisms (GCM) 10K type strain sequencing project: providing services to taxonomists for standard genome sequencing and annotation.</title>
        <authorList>
            <consortium name="The Broad Institute Genomics Platform"/>
            <consortium name="The Broad Institute Genome Sequencing Center for Infectious Disease"/>
            <person name="Wu L."/>
            <person name="Ma J."/>
        </authorList>
    </citation>
    <scope>NUCLEOTIDE SEQUENCE [LARGE SCALE GENOMIC DNA]</scope>
    <source>
        <strain evidence="7">JCM 9377</strain>
    </source>
</reference>
<feature type="transmembrane region" description="Helical" evidence="5">
    <location>
        <begin position="274"/>
        <end position="293"/>
    </location>
</feature>
<dbReference type="InterPro" id="IPR051788">
    <property type="entry name" value="MFS_Transporter"/>
</dbReference>
<evidence type="ECO:0000256" key="5">
    <source>
        <dbReference type="SAM" id="Phobius"/>
    </source>
</evidence>
<dbReference type="InterPro" id="IPR011701">
    <property type="entry name" value="MFS"/>
</dbReference>
<dbReference type="Pfam" id="PF07690">
    <property type="entry name" value="MFS_1"/>
    <property type="match status" value="1"/>
</dbReference>